<dbReference type="EMBL" id="NHZQ01000138">
    <property type="protein sequence ID" value="PSK50469.1"/>
    <property type="molecule type" value="Genomic_DNA"/>
</dbReference>
<evidence type="ECO:0000256" key="6">
    <source>
        <dbReference type="SAM" id="MobiDB-lite"/>
    </source>
</evidence>
<dbReference type="PROSITE" id="PS50222">
    <property type="entry name" value="EF_HAND_2"/>
    <property type="match status" value="2"/>
</dbReference>
<protein>
    <submittedName>
        <fullName evidence="9">ZZ-type zinc finger-containing protein</fullName>
    </submittedName>
</protein>
<dbReference type="InterPro" id="IPR043145">
    <property type="entry name" value="Znf_ZZ_sf"/>
</dbReference>
<dbReference type="Gene3D" id="3.30.60.90">
    <property type="match status" value="1"/>
</dbReference>
<keyword evidence="1" id="KW-0479">Metal-binding</keyword>
<evidence type="ECO:0000313" key="10">
    <source>
        <dbReference type="Proteomes" id="UP000243723"/>
    </source>
</evidence>
<feature type="region of interest" description="Disordered" evidence="6">
    <location>
        <begin position="852"/>
        <end position="947"/>
    </location>
</feature>
<dbReference type="GO" id="GO:0005509">
    <property type="term" value="F:calcium ion binding"/>
    <property type="evidence" value="ECO:0007669"/>
    <property type="project" value="InterPro"/>
</dbReference>
<dbReference type="Gene3D" id="1.10.238.10">
    <property type="entry name" value="EF-hand"/>
    <property type="match status" value="1"/>
</dbReference>
<organism evidence="9 10">
    <name type="scientific">Elsinoe australis</name>
    <dbReference type="NCBI Taxonomy" id="40998"/>
    <lineage>
        <taxon>Eukaryota</taxon>
        <taxon>Fungi</taxon>
        <taxon>Dikarya</taxon>
        <taxon>Ascomycota</taxon>
        <taxon>Pezizomycotina</taxon>
        <taxon>Dothideomycetes</taxon>
        <taxon>Dothideomycetidae</taxon>
        <taxon>Myriangiales</taxon>
        <taxon>Elsinoaceae</taxon>
        <taxon>Elsinoe</taxon>
    </lineage>
</organism>
<dbReference type="STRING" id="40998.A0A2P7ZQH1"/>
<evidence type="ECO:0000256" key="4">
    <source>
        <dbReference type="ARBA" id="ARBA00022837"/>
    </source>
</evidence>
<evidence type="ECO:0000313" key="9">
    <source>
        <dbReference type="EMBL" id="PSK50469.1"/>
    </source>
</evidence>
<gene>
    <name evidence="9" type="ORF">B9Z65_413</name>
</gene>
<feature type="domain" description="EF-hand" evidence="8">
    <location>
        <begin position="400"/>
        <end position="430"/>
    </location>
</feature>
<dbReference type="GO" id="GO:0008270">
    <property type="term" value="F:zinc ion binding"/>
    <property type="evidence" value="ECO:0007669"/>
    <property type="project" value="UniProtKB-KW"/>
</dbReference>
<dbReference type="PROSITE" id="PS01357">
    <property type="entry name" value="ZF_ZZ_1"/>
    <property type="match status" value="1"/>
</dbReference>
<feature type="region of interest" description="Disordered" evidence="6">
    <location>
        <begin position="991"/>
        <end position="1086"/>
    </location>
</feature>
<dbReference type="SMART" id="SM00291">
    <property type="entry name" value="ZnF_ZZ"/>
    <property type="match status" value="1"/>
</dbReference>
<feature type="compositionally biased region" description="Polar residues" evidence="6">
    <location>
        <begin position="798"/>
        <end position="808"/>
    </location>
</feature>
<dbReference type="Proteomes" id="UP000243723">
    <property type="component" value="Unassembled WGS sequence"/>
</dbReference>
<dbReference type="AlphaFoldDB" id="A0A2P7ZQH1"/>
<comment type="caution">
    <text evidence="9">The sequence shown here is derived from an EMBL/GenBank/DDBJ whole genome shotgun (WGS) entry which is preliminary data.</text>
</comment>
<dbReference type="SMART" id="SM00054">
    <property type="entry name" value="EFh"/>
    <property type="match status" value="2"/>
</dbReference>
<dbReference type="InterPro" id="IPR052260">
    <property type="entry name" value="Autophagy_Rcpt_SigReg"/>
</dbReference>
<dbReference type="PANTHER" id="PTHR15090">
    <property type="entry name" value="SEQUESTOSOME 1-RELATED"/>
    <property type="match status" value="1"/>
</dbReference>
<dbReference type="SUPFAM" id="SSF47473">
    <property type="entry name" value="EF-hand"/>
    <property type="match status" value="1"/>
</dbReference>
<feature type="region of interest" description="Disordered" evidence="6">
    <location>
        <begin position="755"/>
        <end position="808"/>
    </location>
</feature>
<feature type="compositionally biased region" description="Low complexity" evidence="6">
    <location>
        <begin position="1066"/>
        <end position="1075"/>
    </location>
</feature>
<dbReference type="SUPFAM" id="SSF57850">
    <property type="entry name" value="RING/U-box"/>
    <property type="match status" value="1"/>
</dbReference>
<dbReference type="OrthoDB" id="2122982at2759"/>
<sequence>MDSPAASSAVTRYRPVVLIATGFAAAYGTYLVFRGLTYTETPSPPASTGLHRSNAVHRPNRHRRLSYTTFISYDPRERLWPDCVCSVNDRQYSFNLATGGPVRANVMSALRLSPQETDTAIHEMQLAALDHIFHVIVNAPLDSEVGHSMPDIRDALDAGDATVLLTLEEVFTIGRWTFDLHTFQAAVAAWCTRDPEEPAAMIRSGVMNRRTVDDDAETLADDSDPDDDGDPGQGLKGLLYHIAEEEAKRSAYIHRGTRCDSCGQLPITGVRWHCLNCPDFDLCSTCEALGQHPRTHVFAKVQIPISPRAQPREMHPLWYPGNPDSTVPGRLSQVHRKELSDQSGFDEPRIDALHDQFFCLSSPFRDNEVYQNNLGIDRFTFHKIFAGDSARHPIAPNYLYDRLFDFYDEDRNGQITFQEFVKGLAYLQMPAKRRSLDKVFQGYDADGDGYISRADMVRMLRAKYVIHKEMTMDIVAIEDAQTQPWGRNLTRELRSNRPISSLFADAEIPYGESRQPMNKPVDEFGDRQVLPDPLFGQAILPNGQSDIDVSFWKAIFEKHGRPNNFADLHPQFNDRLDARLQVRDRYTSTESFELNASDRMNERYLLVPADSRHRRPIFSTRQSLAKEWGQDIADVNSKLANGHTNETGATSSLDGALERDQTIVVTPEERDLGDEVLYQVIEDAINEILDALFAEREELAQRVQDTMKYRQRFQKEIAEFIEQRDSYRVEEHVHDNVLKPAELDADGNGLFVKDDRQAQDSNVEDDRNIRSASPSPEEQENRTRPVDQSNGHADATSVGETTRPQLNQNDLIDHLRATAVPTDESSLTNMEESIRHQNLDTLLEAAGYSVADVEPSEPTNAEDTARDGETDGPAEGVQREDTTISLAAFRGSQGASGFSDGPSIAPTSQPTNRFVVPDTSEVASDDELSVPADDREPVQELPWTPESVRNRRALRDEFDGELGGAENRIDGLTEDIDDVKDEQADEHIIHHQWTAARLPLVDSDGPSTLVNESANTTAATSPTTEDVRPSSDTERDETNGAIKETSPSNRDSTTNEPDSHHDEKSSSTAETSRSPSPDPNYRPSAAQLEEWALLDEAEVLIRRRGGPARLNLAEFEEAVWRDENSEEWKRGLQGVVEGWLEWAFF</sequence>
<feature type="compositionally biased region" description="Basic and acidic residues" evidence="6">
    <location>
        <begin position="1025"/>
        <end position="1038"/>
    </location>
</feature>
<reference evidence="9 10" key="1">
    <citation type="submission" date="2017-05" db="EMBL/GenBank/DDBJ databases">
        <title>Draft genome sequence of Elsinoe australis.</title>
        <authorList>
            <person name="Cheng Q."/>
        </authorList>
    </citation>
    <scope>NUCLEOTIDE SEQUENCE [LARGE SCALE GENOMIC DNA]</scope>
    <source>
        <strain evidence="9 10">NL1</strain>
    </source>
</reference>
<feature type="domain" description="ZZ-type" evidence="7">
    <location>
        <begin position="254"/>
        <end position="306"/>
    </location>
</feature>
<feature type="compositionally biased region" description="Basic and acidic residues" evidence="6">
    <location>
        <begin position="755"/>
        <end position="769"/>
    </location>
</feature>
<dbReference type="InterPro" id="IPR018247">
    <property type="entry name" value="EF_Hand_1_Ca_BS"/>
</dbReference>
<evidence type="ECO:0000259" key="8">
    <source>
        <dbReference type="PROSITE" id="PS50222"/>
    </source>
</evidence>
<keyword evidence="2 5" id="KW-0863">Zinc-finger</keyword>
<dbReference type="PROSITE" id="PS50135">
    <property type="entry name" value="ZF_ZZ_2"/>
    <property type="match status" value="1"/>
</dbReference>
<keyword evidence="10" id="KW-1185">Reference proteome</keyword>
<dbReference type="Pfam" id="PF00569">
    <property type="entry name" value="ZZ"/>
    <property type="match status" value="1"/>
</dbReference>
<evidence type="ECO:0000259" key="7">
    <source>
        <dbReference type="PROSITE" id="PS50135"/>
    </source>
</evidence>
<dbReference type="InterPro" id="IPR000433">
    <property type="entry name" value="Znf_ZZ"/>
</dbReference>
<accession>A0A2P7ZQH1</accession>
<proteinExistence type="predicted"/>
<keyword evidence="3" id="KW-0862">Zinc</keyword>
<dbReference type="PROSITE" id="PS00018">
    <property type="entry name" value="EF_HAND_1"/>
    <property type="match status" value="2"/>
</dbReference>
<feature type="domain" description="EF-hand" evidence="8">
    <location>
        <begin position="431"/>
        <end position="466"/>
    </location>
</feature>
<dbReference type="Pfam" id="PF13499">
    <property type="entry name" value="EF-hand_7"/>
    <property type="match status" value="1"/>
</dbReference>
<dbReference type="InterPro" id="IPR011992">
    <property type="entry name" value="EF-hand-dom_pair"/>
</dbReference>
<evidence type="ECO:0000256" key="3">
    <source>
        <dbReference type="ARBA" id="ARBA00022833"/>
    </source>
</evidence>
<dbReference type="CDD" id="cd00051">
    <property type="entry name" value="EFh"/>
    <property type="match status" value="1"/>
</dbReference>
<feature type="compositionally biased region" description="Polar residues" evidence="6">
    <location>
        <begin position="1045"/>
        <end position="1056"/>
    </location>
</feature>
<keyword evidence="4" id="KW-0106">Calcium</keyword>
<evidence type="ECO:0000256" key="5">
    <source>
        <dbReference type="PROSITE-ProRule" id="PRU00228"/>
    </source>
</evidence>
<evidence type="ECO:0000256" key="1">
    <source>
        <dbReference type="ARBA" id="ARBA00022723"/>
    </source>
</evidence>
<dbReference type="InterPro" id="IPR002048">
    <property type="entry name" value="EF_hand_dom"/>
</dbReference>
<name>A0A2P7ZQH1_9PEZI</name>
<evidence type="ECO:0000256" key="2">
    <source>
        <dbReference type="ARBA" id="ARBA00022771"/>
    </source>
</evidence>
<dbReference type="CDD" id="cd02340">
    <property type="entry name" value="ZZ_NBR1_like"/>
    <property type="match status" value="1"/>
</dbReference>
<feature type="compositionally biased region" description="Low complexity" evidence="6">
    <location>
        <begin position="1011"/>
        <end position="1024"/>
    </location>
</feature>